<dbReference type="AlphaFoldDB" id="A0A433Q115"/>
<reference evidence="1 2" key="1">
    <citation type="journal article" date="2018" name="New Phytol.">
        <title>Phylogenomics of Endogonaceae and evolution of mycorrhizas within Mucoromycota.</title>
        <authorList>
            <person name="Chang Y."/>
            <person name="Desiro A."/>
            <person name="Na H."/>
            <person name="Sandor L."/>
            <person name="Lipzen A."/>
            <person name="Clum A."/>
            <person name="Barry K."/>
            <person name="Grigoriev I.V."/>
            <person name="Martin F.M."/>
            <person name="Stajich J.E."/>
            <person name="Smith M.E."/>
            <person name="Bonito G."/>
            <person name="Spatafora J.W."/>
        </authorList>
    </citation>
    <scope>NUCLEOTIDE SEQUENCE [LARGE SCALE GENOMIC DNA]</scope>
    <source>
        <strain evidence="1 2">AD002</strain>
    </source>
</reference>
<dbReference type="Proteomes" id="UP000274822">
    <property type="component" value="Unassembled WGS sequence"/>
</dbReference>
<feature type="non-terminal residue" evidence="1">
    <location>
        <position position="234"/>
    </location>
</feature>
<evidence type="ECO:0000313" key="2">
    <source>
        <dbReference type="Proteomes" id="UP000274822"/>
    </source>
</evidence>
<accession>A0A433Q115</accession>
<organism evidence="1 2">
    <name type="scientific">Jimgerdemannia flammicorona</name>
    <dbReference type="NCBI Taxonomy" id="994334"/>
    <lineage>
        <taxon>Eukaryota</taxon>
        <taxon>Fungi</taxon>
        <taxon>Fungi incertae sedis</taxon>
        <taxon>Mucoromycota</taxon>
        <taxon>Mucoromycotina</taxon>
        <taxon>Endogonomycetes</taxon>
        <taxon>Endogonales</taxon>
        <taxon>Endogonaceae</taxon>
        <taxon>Jimgerdemannia</taxon>
    </lineage>
</organism>
<evidence type="ECO:0000313" key="1">
    <source>
        <dbReference type="EMBL" id="RUS23490.1"/>
    </source>
</evidence>
<protein>
    <submittedName>
        <fullName evidence="1">Uncharacterized protein</fullName>
    </submittedName>
</protein>
<keyword evidence="2" id="KW-1185">Reference proteome</keyword>
<proteinExistence type="predicted"/>
<comment type="caution">
    <text evidence="1">The sequence shown here is derived from an EMBL/GenBank/DDBJ whole genome shotgun (WGS) entry which is preliminary data.</text>
</comment>
<name>A0A433Q115_9FUNG</name>
<gene>
    <name evidence="1" type="ORF">BC938DRAFT_475060</name>
</gene>
<sequence>MFEFLKEIKNEDLKNWVNAVADQSDDGCIQETTLVTSLEEIRRELRPLLSLEQPDIAQLLVELIGILERNAHAASKLRLCHENVSSLRQIHSNISHRGEVTKERIVNAVRRGLCVIDFNGGNGCDAHLKYYTRNGAEVSCSFPDLLDLRGRGLLLVDSAAKFGELPSTSATIQEDETFVMPYVKDFVLLVDHLGEVLVVGTQLGGLGHFNYQARTIEVQSSGNMSKLLNNLKRE</sequence>
<dbReference type="EMBL" id="RBNJ01019657">
    <property type="protein sequence ID" value="RUS23490.1"/>
    <property type="molecule type" value="Genomic_DNA"/>
</dbReference>